<protein>
    <submittedName>
        <fullName evidence="3">DUF262 domain-containing protein</fullName>
    </submittedName>
</protein>
<evidence type="ECO:0000259" key="2">
    <source>
        <dbReference type="Pfam" id="PF07510"/>
    </source>
</evidence>
<evidence type="ECO:0000313" key="4">
    <source>
        <dbReference type="Proteomes" id="UP000273500"/>
    </source>
</evidence>
<dbReference type="EMBL" id="RWIT01000013">
    <property type="protein sequence ID" value="RSK45501.1"/>
    <property type="molecule type" value="Genomic_DNA"/>
</dbReference>
<dbReference type="InterPro" id="IPR004919">
    <property type="entry name" value="GmrSD_N"/>
</dbReference>
<evidence type="ECO:0000259" key="1">
    <source>
        <dbReference type="Pfam" id="PF03235"/>
    </source>
</evidence>
<dbReference type="AlphaFoldDB" id="A0A428KGA7"/>
<evidence type="ECO:0000313" key="3">
    <source>
        <dbReference type="EMBL" id="RSK45501.1"/>
    </source>
</evidence>
<reference evidence="3 4" key="1">
    <citation type="submission" date="2018-12" db="EMBL/GenBank/DDBJ databases">
        <authorList>
            <person name="Feng G."/>
            <person name="Zhu H."/>
        </authorList>
    </citation>
    <scope>NUCLEOTIDE SEQUENCE [LARGE SCALE GENOMIC DNA]</scope>
    <source>
        <strain evidence="3 4">KCTC 12533</strain>
    </source>
</reference>
<accession>A0A428KGA7</accession>
<dbReference type="OrthoDB" id="9798761at2"/>
<dbReference type="RefSeq" id="WP_125423313.1">
    <property type="nucleotide sequence ID" value="NZ_RWIT01000013.1"/>
</dbReference>
<dbReference type="Pfam" id="PF03235">
    <property type="entry name" value="GmrSD_N"/>
    <property type="match status" value="1"/>
</dbReference>
<feature type="domain" description="GmrSD restriction endonucleases N-terminal" evidence="1">
    <location>
        <begin position="8"/>
        <end position="227"/>
    </location>
</feature>
<dbReference type="InterPro" id="IPR011089">
    <property type="entry name" value="GmrSD_C"/>
</dbReference>
<sequence length="570" mass="66720">MLNPTKFEDLFASDDATYEIPPYQRAYAWTKKQLNQLLTDLREQPQGKDYYLGHFLLERPDPKKKSYYVIDGQQRLTTVALFFSCLIAELEKRIAGGAELIDVDGGPVELWRWQERYLMRRSVRRFRTVAEDDEYFHRAFVKRMPDAEPNPARQSQQRLQDAQRVLQEALAEETDPATLLRWAHLLATASVSAFEETDKVRATQIFAFQNDRGIKLTTLEKLKAYLMHRAYLDDTTNGAARTIEHVERVFADIYARTEEIRLGEDTVLRYHNVAFGPSWEDAFENVKRGLRRAGPDEKADWITAYCDSLRRSFYVVREIEHLAAGNSNVTGLLFLRAEDNWPLILKIERYHSRDRAQCEALYRLMEIINFKFEFSTGAYRSHDFHAVAKNYAGEAPKLRETLLEQAHNGFRDWWAFTQWFDDHLQGNNHYHRVTRYLLWQYENHLRRQSPNGRPVAGADFLNVWEQNNWEQTLDHITPQNPVGVTYTKEFRETRLHNLGNLALLMQGPNARKNNTLPHEYPEIFSESPYLADREIASVLHAEGQWGESQILVRKQRIVDFAKAYWAVPAN</sequence>
<keyword evidence="4" id="KW-1185">Reference proteome</keyword>
<proteinExistence type="predicted"/>
<feature type="domain" description="GmrSD restriction endonucleases C-terminal" evidence="2">
    <location>
        <begin position="420"/>
        <end position="558"/>
    </location>
</feature>
<name>A0A428KGA7_9BACT</name>
<dbReference type="Proteomes" id="UP000273500">
    <property type="component" value="Unassembled WGS sequence"/>
</dbReference>
<gene>
    <name evidence="3" type="ORF">EI291_18060</name>
</gene>
<dbReference type="PANTHER" id="PTHR35149:SF1">
    <property type="entry name" value="DUF5655 DOMAIN-CONTAINING PROTEIN"/>
    <property type="match status" value="1"/>
</dbReference>
<comment type="caution">
    <text evidence="3">The sequence shown here is derived from an EMBL/GenBank/DDBJ whole genome shotgun (WGS) entry which is preliminary data.</text>
</comment>
<dbReference type="Pfam" id="PF07510">
    <property type="entry name" value="GmrSD_C"/>
    <property type="match status" value="1"/>
</dbReference>
<organism evidence="3 4">
    <name type="scientific">Hymenobacter rigui</name>
    <dbReference type="NCBI Taxonomy" id="334424"/>
    <lineage>
        <taxon>Bacteria</taxon>
        <taxon>Pseudomonadati</taxon>
        <taxon>Bacteroidota</taxon>
        <taxon>Cytophagia</taxon>
        <taxon>Cytophagales</taxon>
        <taxon>Hymenobacteraceae</taxon>
        <taxon>Hymenobacter</taxon>
    </lineage>
</organism>
<dbReference type="PANTHER" id="PTHR35149">
    <property type="entry name" value="SLL5132 PROTEIN"/>
    <property type="match status" value="1"/>
</dbReference>